<sequence>MGVQENLLVYVDVVRHIEKLGGSKGHANNEEAFIKALNTAGEEEFLTFKKYSKTMQAGTLVTFPLPCSFFWIAVDQRKLVGVASGGRRVSHFPYRPVLKHAAKPREVGTPEDEKAGRQRSAFLSFCLIIVFITIDTQIHLVMELDREENAVEGERDIETEVLPKGSGLDIEPTLVLAMG</sequence>
<organism evidence="1 2">
    <name type="scientific">Mycena rosella</name>
    <name type="common">Pink bonnet</name>
    <name type="synonym">Agaricus rosellus</name>
    <dbReference type="NCBI Taxonomy" id="1033263"/>
    <lineage>
        <taxon>Eukaryota</taxon>
        <taxon>Fungi</taxon>
        <taxon>Dikarya</taxon>
        <taxon>Basidiomycota</taxon>
        <taxon>Agaricomycotina</taxon>
        <taxon>Agaricomycetes</taxon>
        <taxon>Agaricomycetidae</taxon>
        <taxon>Agaricales</taxon>
        <taxon>Marasmiineae</taxon>
        <taxon>Mycenaceae</taxon>
        <taxon>Mycena</taxon>
    </lineage>
</organism>
<proteinExistence type="predicted"/>
<evidence type="ECO:0000313" key="1">
    <source>
        <dbReference type="EMBL" id="KAJ7697802.1"/>
    </source>
</evidence>
<protein>
    <submittedName>
        <fullName evidence="1">Uncharacterized protein</fullName>
    </submittedName>
</protein>
<dbReference type="Proteomes" id="UP001221757">
    <property type="component" value="Unassembled WGS sequence"/>
</dbReference>
<name>A0AAD7DU28_MYCRO</name>
<comment type="caution">
    <text evidence="1">The sequence shown here is derived from an EMBL/GenBank/DDBJ whole genome shotgun (WGS) entry which is preliminary data.</text>
</comment>
<evidence type="ECO:0000313" key="2">
    <source>
        <dbReference type="Proteomes" id="UP001221757"/>
    </source>
</evidence>
<accession>A0AAD7DU28</accession>
<dbReference type="AlphaFoldDB" id="A0AAD7DU28"/>
<gene>
    <name evidence="1" type="ORF">B0H17DRAFT_1130083</name>
</gene>
<keyword evidence="2" id="KW-1185">Reference proteome</keyword>
<reference evidence="1" key="1">
    <citation type="submission" date="2023-03" db="EMBL/GenBank/DDBJ databases">
        <title>Massive genome expansion in bonnet fungi (Mycena s.s.) driven by repeated elements and novel gene families across ecological guilds.</title>
        <authorList>
            <consortium name="Lawrence Berkeley National Laboratory"/>
            <person name="Harder C.B."/>
            <person name="Miyauchi S."/>
            <person name="Viragh M."/>
            <person name="Kuo A."/>
            <person name="Thoen E."/>
            <person name="Andreopoulos B."/>
            <person name="Lu D."/>
            <person name="Skrede I."/>
            <person name="Drula E."/>
            <person name="Henrissat B."/>
            <person name="Morin E."/>
            <person name="Kohler A."/>
            <person name="Barry K."/>
            <person name="LaButti K."/>
            <person name="Morin E."/>
            <person name="Salamov A."/>
            <person name="Lipzen A."/>
            <person name="Mereny Z."/>
            <person name="Hegedus B."/>
            <person name="Baldrian P."/>
            <person name="Stursova M."/>
            <person name="Weitz H."/>
            <person name="Taylor A."/>
            <person name="Grigoriev I.V."/>
            <person name="Nagy L.G."/>
            <person name="Martin F."/>
            <person name="Kauserud H."/>
        </authorList>
    </citation>
    <scope>NUCLEOTIDE SEQUENCE</scope>
    <source>
        <strain evidence="1">CBHHK067</strain>
    </source>
</reference>
<dbReference type="EMBL" id="JARKIE010000028">
    <property type="protein sequence ID" value="KAJ7697802.1"/>
    <property type="molecule type" value="Genomic_DNA"/>
</dbReference>